<protein>
    <recommendedName>
        <fullName evidence="6">Sulfhydryl oxidase</fullName>
        <ecNumber evidence="6">1.8.3.2</ecNumber>
    </recommendedName>
</protein>
<dbReference type="EC" id="1.8.3.2" evidence="6"/>
<reference evidence="8 9" key="1">
    <citation type="journal article" date="2022" name="Nat. Ecol. Evol.">
        <title>A masculinizing supergene underlies an exaggerated male reproductive morph in a spider.</title>
        <authorList>
            <person name="Hendrickx F."/>
            <person name="De Corte Z."/>
            <person name="Sonet G."/>
            <person name="Van Belleghem S.M."/>
            <person name="Kostlbacher S."/>
            <person name="Vangestel C."/>
        </authorList>
    </citation>
    <scope>NUCLEOTIDE SEQUENCE [LARGE SCALE GENOMIC DNA]</scope>
    <source>
        <strain evidence="8">W744_W776</strain>
    </source>
</reference>
<evidence type="ECO:0000313" key="8">
    <source>
        <dbReference type="EMBL" id="KAG8172507.1"/>
    </source>
</evidence>
<keyword evidence="2 6" id="KW-0285">Flavoprotein</keyword>
<evidence type="ECO:0000313" key="9">
    <source>
        <dbReference type="Proteomes" id="UP000827092"/>
    </source>
</evidence>
<accession>A0AAV6TL59</accession>
<dbReference type="InterPro" id="IPR017905">
    <property type="entry name" value="ERV/ALR_sulphydryl_oxidase"/>
</dbReference>
<evidence type="ECO:0000259" key="7">
    <source>
        <dbReference type="PROSITE" id="PS51324"/>
    </source>
</evidence>
<evidence type="ECO:0000256" key="1">
    <source>
        <dbReference type="ARBA" id="ARBA00001974"/>
    </source>
</evidence>
<keyword evidence="5" id="KW-1015">Disulfide bond</keyword>
<evidence type="ECO:0000256" key="2">
    <source>
        <dbReference type="ARBA" id="ARBA00022630"/>
    </source>
</evidence>
<keyword evidence="9" id="KW-1185">Reference proteome</keyword>
<dbReference type="InterPro" id="IPR036774">
    <property type="entry name" value="ERV/ALR_sulphydryl_oxid_sf"/>
</dbReference>
<keyword evidence="4 6" id="KW-0560">Oxidoreductase</keyword>
<dbReference type="Proteomes" id="UP000827092">
    <property type="component" value="Unassembled WGS sequence"/>
</dbReference>
<comment type="catalytic activity">
    <reaction evidence="6">
        <text>2 R'C(R)SH + O2 = R'C(R)S-S(R)CR' + H2O2</text>
        <dbReference type="Rhea" id="RHEA:17357"/>
        <dbReference type="ChEBI" id="CHEBI:15379"/>
        <dbReference type="ChEBI" id="CHEBI:16240"/>
        <dbReference type="ChEBI" id="CHEBI:16520"/>
        <dbReference type="ChEBI" id="CHEBI:17412"/>
        <dbReference type="EC" id="1.8.3.2"/>
    </reaction>
</comment>
<evidence type="ECO:0000256" key="4">
    <source>
        <dbReference type="ARBA" id="ARBA00023002"/>
    </source>
</evidence>
<comment type="cofactor">
    <cofactor evidence="1 6">
        <name>FAD</name>
        <dbReference type="ChEBI" id="CHEBI:57692"/>
    </cofactor>
</comment>
<sequence>MKLETYHSFRQAFLGANNPVAMSHIAALEKDPYLIHQTKLLLSHMRGVPWNVEHYTSQFRNAPAKQRLEETLLIFLLHSAMVVKQEIFNRTFMKPGSNDVNHVWVMLFKQCFETLTTLLYKVKWTTDNHKNLDMLVLKLIYQGQCRALRDFMKDELHIPMVTHTTQAEMYFEKLNELHISQMGSSFWRLLHWVAEAMDRPDRDEVAKQSWRTLMTYSLYRFLICGVCRMHMQTIVTELKDQLKSVTVSNRELWFNIHNKVNSIIAKPNTSYSKSELAADAEFMVQAFEE</sequence>
<feature type="domain" description="ERV/ALR sulfhydryl oxidase" evidence="7">
    <location>
        <begin position="175"/>
        <end position="282"/>
    </location>
</feature>
<evidence type="ECO:0000256" key="6">
    <source>
        <dbReference type="RuleBase" id="RU371123"/>
    </source>
</evidence>
<dbReference type="Pfam" id="PF04777">
    <property type="entry name" value="Evr1_Alr"/>
    <property type="match status" value="1"/>
</dbReference>
<dbReference type="PROSITE" id="PS51324">
    <property type="entry name" value="ERV_ALR"/>
    <property type="match status" value="1"/>
</dbReference>
<proteinExistence type="predicted"/>
<name>A0AAV6TL59_9ARAC</name>
<evidence type="ECO:0000256" key="3">
    <source>
        <dbReference type="ARBA" id="ARBA00022827"/>
    </source>
</evidence>
<organism evidence="8 9">
    <name type="scientific">Oedothorax gibbosus</name>
    <dbReference type="NCBI Taxonomy" id="931172"/>
    <lineage>
        <taxon>Eukaryota</taxon>
        <taxon>Metazoa</taxon>
        <taxon>Ecdysozoa</taxon>
        <taxon>Arthropoda</taxon>
        <taxon>Chelicerata</taxon>
        <taxon>Arachnida</taxon>
        <taxon>Araneae</taxon>
        <taxon>Araneomorphae</taxon>
        <taxon>Entelegynae</taxon>
        <taxon>Araneoidea</taxon>
        <taxon>Linyphiidae</taxon>
        <taxon>Erigoninae</taxon>
        <taxon>Oedothorax</taxon>
    </lineage>
</organism>
<dbReference type="GO" id="GO:0016972">
    <property type="term" value="F:thiol oxidase activity"/>
    <property type="evidence" value="ECO:0007669"/>
    <property type="project" value="UniProtKB-EC"/>
</dbReference>
<dbReference type="AlphaFoldDB" id="A0AAV6TL59"/>
<dbReference type="SUPFAM" id="SSF69000">
    <property type="entry name" value="FAD-dependent thiol oxidase"/>
    <property type="match status" value="1"/>
</dbReference>
<gene>
    <name evidence="8" type="ORF">JTE90_017588</name>
</gene>
<dbReference type="EMBL" id="JAFNEN010002652">
    <property type="protein sequence ID" value="KAG8172507.1"/>
    <property type="molecule type" value="Genomic_DNA"/>
</dbReference>
<evidence type="ECO:0000256" key="5">
    <source>
        <dbReference type="ARBA" id="ARBA00023157"/>
    </source>
</evidence>
<keyword evidence="3 6" id="KW-0274">FAD</keyword>
<comment type="caution">
    <text evidence="8">The sequence shown here is derived from an EMBL/GenBank/DDBJ whole genome shotgun (WGS) entry which is preliminary data.</text>
</comment>
<dbReference type="Gene3D" id="1.20.120.310">
    <property type="entry name" value="ERV/ALR sulfhydryl oxidase domain"/>
    <property type="match status" value="1"/>
</dbReference>